<dbReference type="EMBL" id="MHJO01000037">
    <property type="protein sequence ID" value="OGY68437.1"/>
    <property type="molecule type" value="Genomic_DNA"/>
</dbReference>
<comment type="similarity">
    <text evidence="1 3">Belongs to the TPP enzyme family.</text>
</comment>
<dbReference type="InterPro" id="IPR029061">
    <property type="entry name" value="THDP-binding"/>
</dbReference>
<dbReference type="Gene3D" id="3.40.50.1220">
    <property type="entry name" value="TPP-binding domain"/>
    <property type="match status" value="1"/>
</dbReference>
<dbReference type="FunFam" id="3.40.50.970:FF:000007">
    <property type="entry name" value="Acetolactate synthase"/>
    <property type="match status" value="1"/>
</dbReference>
<dbReference type="Pfam" id="PF00205">
    <property type="entry name" value="TPP_enzyme_M"/>
    <property type="match status" value="1"/>
</dbReference>
<dbReference type="GO" id="GO:0000287">
    <property type="term" value="F:magnesium ion binding"/>
    <property type="evidence" value="ECO:0007669"/>
    <property type="project" value="InterPro"/>
</dbReference>
<evidence type="ECO:0000313" key="7">
    <source>
        <dbReference type="EMBL" id="OGY68437.1"/>
    </source>
</evidence>
<dbReference type="AlphaFoldDB" id="A0A1G1ZX28"/>
<feature type="domain" description="Thiamine pyrophosphate enzyme TPP-binding" evidence="5">
    <location>
        <begin position="407"/>
        <end position="556"/>
    </location>
</feature>
<dbReference type="GO" id="GO:0003984">
    <property type="term" value="F:acetolactate synthase activity"/>
    <property type="evidence" value="ECO:0007669"/>
    <property type="project" value="TreeGrafter"/>
</dbReference>
<evidence type="ECO:0000259" key="6">
    <source>
        <dbReference type="Pfam" id="PF02776"/>
    </source>
</evidence>
<dbReference type="GO" id="GO:0005948">
    <property type="term" value="C:acetolactate synthase complex"/>
    <property type="evidence" value="ECO:0007669"/>
    <property type="project" value="TreeGrafter"/>
</dbReference>
<dbReference type="Gene3D" id="3.40.50.970">
    <property type="match status" value="2"/>
</dbReference>
<dbReference type="InterPro" id="IPR045229">
    <property type="entry name" value="TPP_enz"/>
</dbReference>
<sequence length="618" mass="68840">MKVADFIINYLAGCGIREVFVVYGAANGDLIDAFTRTTAIRYVAVMHEQAGGFAAEGYAKVSGNFGVAIATSGPGGGNFVTPIQNCFYDSVPCLFITGQINSQFLRPDPCIRQIGFQETDIVGTVRGITKYAVMIRNPMNIKYELQKALYLMKDGRPGPVLIDIPLDVQKKDIDDVSLLMSFSPHSKDDVPDYDIECIDKQIDECCKDLGCAERPVMLIGGGVRIAQAVDELIMCADILNIPVFPTWNALDVVTSDLPYYGGRVGTYGGPGRNFGIQNSDLLIGIGTRISGRITGGNVKSFARGAKKYVVDVDKALLRREFQQVPCDVNIYCDAKVFLERMITRITKFPIRRDFSMWLRKVIDWREKYDPVKAEHFSRGDIVDPYVFFRILSEEMREQDILVGDCGGNIVASNHAFKTKRGQRNITNNGNSPMGFSFAASMGAWFAAEKNRTVVCTIGDGGFTMNSQEVQTFLNYGVGVKTFIIDNRIYGITKAFQEVNFNGRSEACGPKGYNPPDFVRLCGKGYGMRTFVIERNSHIRLIIREVLNTEGPVVCVVQCSEYHTYEPKIVGWKTPIEDMYPYLSREEFKANMIIDPLPGCGWEDPEMPKGSEGSERESR</sequence>
<evidence type="ECO:0000259" key="5">
    <source>
        <dbReference type="Pfam" id="PF02775"/>
    </source>
</evidence>
<dbReference type="PANTHER" id="PTHR18968">
    <property type="entry name" value="THIAMINE PYROPHOSPHATE ENZYMES"/>
    <property type="match status" value="1"/>
</dbReference>
<gene>
    <name evidence="7" type="ORF">A2586_01030</name>
</gene>
<protein>
    <submittedName>
        <fullName evidence="7">Acetolactate synthase</fullName>
    </submittedName>
</protein>
<name>A0A1G1ZX28_9BACT</name>
<dbReference type="InterPro" id="IPR012001">
    <property type="entry name" value="Thiamin_PyroP_enz_TPP-bd_dom"/>
</dbReference>
<dbReference type="SUPFAM" id="SSF52518">
    <property type="entry name" value="Thiamin diphosphate-binding fold (THDP-binding)"/>
    <property type="match status" value="2"/>
</dbReference>
<proteinExistence type="inferred from homology"/>
<keyword evidence="2 3" id="KW-0786">Thiamine pyrophosphate</keyword>
<comment type="caution">
    <text evidence="7">The sequence shown here is derived from an EMBL/GenBank/DDBJ whole genome shotgun (WGS) entry which is preliminary data.</text>
</comment>
<dbReference type="GO" id="GO:0009097">
    <property type="term" value="P:isoleucine biosynthetic process"/>
    <property type="evidence" value="ECO:0007669"/>
    <property type="project" value="TreeGrafter"/>
</dbReference>
<dbReference type="InterPro" id="IPR012000">
    <property type="entry name" value="Thiamin_PyroP_enz_cen_dom"/>
</dbReference>
<organism evidence="7 8">
    <name type="scientific">Candidatus Harrisonbacteria bacterium RIFOXYD1_FULL_40_9</name>
    <dbReference type="NCBI Taxonomy" id="1798412"/>
    <lineage>
        <taxon>Bacteria</taxon>
        <taxon>Candidatus Harrisoniibacteriota</taxon>
    </lineage>
</organism>
<dbReference type="GO" id="GO:0009099">
    <property type="term" value="P:L-valine biosynthetic process"/>
    <property type="evidence" value="ECO:0007669"/>
    <property type="project" value="TreeGrafter"/>
</dbReference>
<feature type="domain" description="Thiamine pyrophosphate enzyme central" evidence="4">
    <location>
        <begin position="204"/>
        <end position="340"/>
    </location>
</feature>
<evidence type="ECO:0000256" key="1">
    <source>
        <dbReference type="ARBA" id="ARBA00007812"/>
    </source>
</evidence>
<dbReference type="Proteomes" id="UP000176611">
    <property type="component" value="Unassembled WGS sequence"/>
</dbReference>
<dbReference type="GO" id="GO:0050660">
    <property type="term" value="F:flavin adenine dinucleotide binding"/>
    <property type="evidence" value="ECO:0007669"/>
    <property type="project" value="TreeGrafter"/>
</dbReference>
<dbReference type="InterPro" id="IPR029035">
    <property type="entry name" value="DHS-like_NAD/FAD-binding_dom"/>
</dbReference>
<dbReference type="SUPFAM" id="SSF52467">
    <property type="entry name" value="DHS-like NAD/FAD-binding domain"/>
    <property type="match status" value="1"/>
</dbReference>
<evidence type="ECO:0000256" key="2">
    <source>
        <dbReference type="ARBA" id="ARBA00023052"/>
    </source>
</evidence>
<dbReference type="PANTHER" id="PTHR18968:SF142">
    <property type="entry name" value="ACETOLACTATE SYNTHASE"/>
    <property type="match status" value="1"/>
</dbReference>
<feature type="domain" description="Thiamine pyrophosphate enzyme N-terminal TPP-binding" evidence="6">
    <location>
        <begin position="1"/>
        <end position="119"/>
    </location>
</feature>
<dbReference type="CDD" id="cd07035">
    <property type="entry name" value="TPP_PYR_POX_like"/>
    <property type="match status" value="1"/>
</dbReference>
<reference evidence="7 8" key="1">
    <citation type="journal article" date="2016" name="Nat. Commun.">
        <title>Thousands of microbial genomes shed light on interconnected biogeochemical processes in an aquifer system.</title>
        <authorList>
            <person name="Anantharaman K."/>
            <person name="Brown C.T."/>
            <person name="Hug L.A."/>
            <person name="Sharon I."/>
            <person name="Castelle C.J."/>
            <person name="Probst A.J."/>
            <person name="Thomas B.C."/>
            <person name="Singh A."/>
            <person name="Wilkins M.J."/>
            <person name="Karaoz U."/>
            <person name="Brodie E.L."/>
            <person name="Williams K.H."/>
            <person name="Hubbard S.S."/>
            <person name="Banfield J.F."/>
        </authorList>
    </citation>
    <scope>NUCLEOTIDE SEQUENCE [LARGE SCALE GENOMIC DNA]</scope>
</reference>
<dbReference type="Pfam" id="PF02776">
    <property type="entry name" value="TPP_enzyme_N"/>
    <property type="match status" value="1"/>
</dbReference>
<dbReference type="Pfam" id="PF02775">
    <property type="entry name" value="TPP_enzyme_C"/>
    <property type="match status" value="1"/>
</dbReference>
<evidence type="ECO:0000256" key="3">
    <source>
        <dbReference type="RuleBase" id="RU362132"/>
    </source>
</evidence>
<dbReference type="GO" id="GO:0030976">
    <property type="term" value="F:thiamine pyrophosphate binding"/>
    <property type="evidence" value="ECO:0007669"/>
    <property type="project" value="InterPro"/>
</dbReference>
<dbReference type="InterPro" id="IPR011766">
    <property type="entry name" value="TPP_enzyme_TPP-bd"/>
</dbReference>
<accession>A0A1G1ZX28</accession>
<evidence type="ECO:0000259" key="4">
    <source>
        <dbReference type="Pfam" id="PF00205"/>
    </source>
</evidence>
<evidence type="ECO:0000313" key="8">
    <source>
        <dbReference type="Proteomes" id="UP000176611"/>
    </source>
</evidence>
<dbReference type="CDD" id="cd00568">
    <property type="entry name" value="TPP_enzymes"/>
    <property type="match status" value="1"/>
</dbReference>